<protein>
    <submittedName>
        <fullName evidence="1">Uncharacterized protein</fullName>
    </submittedName>
</protein>
<comment type="caution">
    <text evidence="1">The sequence shown here is derived from an EMBL/GenBank/DDBJ whole genome shotgun (WGS) entry which is preliminary data.</text>
</comment>
<sequence>MSHQEKKQHNHPPKAAHSFAEILETIALYRCLIWYYQTRDTAQLRPALARLSADQHTVGQGQGIIDACSSIRAGVNWGDTLEFLVESMSEGVWLSRVTTEMKGSCVHLFQSYDILFFGRI</sequence>
<gene>
    <name evidence="1" type="ORF">CUN85_09995</name>
</gene>
<proteinExistence type="predicted"/>
<dbReference type="EMBL" id="PGGK01000011">
    <property type="protein sequence ID" value="TGC08144.1"/>
    <property type="molecule type" value="Genomic_DNA"/>
</dbReference>
<dbReference type="Proteomes" id="UP000297295">
    <property type="component" value="Unassembled WGS sequence"/>
</dbReference>
<keyword evidence="2" id="KW-1185">Reference proteome</keyword>
<evidence type="ECO:0000313" key="1">
    <source>
        <dbReference type="EMBL" id="TGC08144.1"/>
    </source>
</evidence>
<dbReference type="AlphaFoldDB" id="A0A4E0PVL1"/>
<evidence type="ECO:0000313" key="2">
    <source>
        <dbReference type="Proteomes" id="UP000297295"/>
    </source>
</evidence>
<organism evidence="1 2">
    <name type="scientific">Methanolobus halotolerans</name>
    <dbReference type="NCBI Taxonomy" id="2052935"/>
    <lineage>
        <taxon>Archaea</taxon>
        <taxon>Methanobacteriati</taxon>
        <taxon>Methanobacteriota</taxon>
        <taxon>Stenosarchaea group</taxon>
        <taxon>Methanomicrobia</taxon>
        <taxon>Methanosarcinales</taxon>
        <taxon>Methanosarcinaceae</taxon>
        <taxon>Methanolobus</taxon>
    </lineage>
</organism>
<accession>A0A4E0PVL1</accession>
<reference evidence="1 2" key="1">
    <citation type="submission" date="2017-11" db="EMBL/GenBank/DDBJ databases">
        <title>Isolation and Characterization of Methanogenic Archaea from Saline Meromictic Lake at Siberia.</title>
        <authorList>
            <person name="Shen Y."/>
            <person name="Huang H.-H."/>
            <person name="Lai M.-C."/>
            <person name="Chen S.-C."/>
        </authorList>
    </citation>
    <scope>NUCLEOTIDE SEQUENCE [LARGE SCALE GENOMIC DNA]</scope>
    <source>
        <strain evidence="1 2">SY-01</strain>
    </source>
</reference>
<name>A0A4E0PVL1_9EURY</name>